<name>A0ABX2CTT2_9CYAN</name>
<comment type="caution">
    <text evidence="2">The sequence shown here is derived from an EMBL/GenBank/DDBJ whole genome shotgun (WGS) entry which is preliminary data.</text>
</comment>
<proteinExistence type="predicted"/>
<evidence type="ECO:0000256" key="1">
    <source>
        <dbReference type="SAM" id="Phobius"/>
    </source>
</evidence>
<keyword evidence="1" id="KW-0812">Transmembrane</keyword>
<keyword evidence="1" id="KW-1133">Transmembrane helix</keyword>
<reference evidence="2 3" key="1">
    <citation type="journal article" date="2020" name="Sci. Rep.">
        <title>A novel cyanobacterial geosmin producer, revising GeoA distribution and dispersion patterns in Bacteria.</title>
        <authorList>
            <person name="Churro C."/>
            <person name="Semedo-Aguiar A.P."/>
            <person name="Silva A.D."/>
            <person name="Pereira-Leal J.B."/>
            <person name="Leite R.B."/>
        </authorList>
    </citation>
    <scope>NUCLEOTIDE SEQUENCE [LARGE SCALE GENOMIC DNA]</scope>
    <source>
        <strain evidence="2 3">IPMA8</strain>
    </source>
</reference>
<accession>A0ABX2CTT2</accession>
<feature type="transmembrane region" description="Helical" evidence="1">
    <location>
        <begin position="16"/>
        <end position="34"/>
    </location>
</feature>
<evidence type="ECO:0000313" key="3">
    <source>
        <dbReference type="Proteomes" id="UP000702425"/>
    </source>
</evidence>
<dbReference type="EMBL" id="SRRZ01000019">
    <property type="protein sequence ID" value="NQE33754.1"/>
    <property type="molecule type" value="Genomic_DNA"/>
</dbReference>
<evidence type="ECO:0000313" key="2">
    <source>
        <dbReference type="EMBL" id="NQE33754.1"/>
    </source>
</evidence>
<keyword evidence="1" id="KW-0472">Membrane</keyword>
<organism evidence="2 3">
    <name type="scientific">Microcoleus asticus IPMA8</name>
    <dbReference type="NCBI Taxonomy" id="2563858"/>
    <lineage>
        <taxon>Bacteria</taxon>
        <taxon>Bacillati</taxon>
        <taxon>Cyanobacteriota</taxon>
        <taxon>Cyanophyceae</taxon>
        <taxon>Oscillatoriophycideae</taxon>
        <taxon>Oscillatoriales</taxon>
        <taxon>Microcoleaceae</taxon>
        <taxon>Microcoleus</taxon>
        <taxon>Microcoleus asticus</taxon>
    </lineage>
</organism>
<dbReference type="Proteomes" id="UP000702425">
    <property type="component" value="Unassembled WGS sequence"/>
</dbReference>
<keyword evidence="3" id="KW-1185">Reference proteome</keyword>
<protein>
    <submittedName>
        <fullName evidence="2">Uncharacterized protein</fullName>
    </submittedName>
</protein>
<gene>
    <name evidence="2" type="ORF">E5S67_01475</name>
</gene>
<sequence>METKNQPLPAREMHKIVWVSIGVLIIFFVTYPIAMWR</sequence>